<keyword evidence="2 5" id="KW-0689">Ribosomal protein</keyword>
<dbReference type="PROSITE" id="PS50881">
    <property type="entry name" value="S5_DSRBD"/>
    <property type="match status" value="1"/>
</dbReference>
<evidence type="ECO:0000259" key="4">
    <source>
        <dbReference type="PROSITE" id="PS50881"/>
    </source>
</evidence>
<keyword evidence="6" id="KW-1185">Reference proteome</keyword>
<feature type="compositionally biased region" description="Low complexity" evidence="3">
    <location>
        <begin position="145"/>
        <end position="156"/>
    </location>
</feature>
<evidence type="ECO:0000256" key="3">
    <source>
        <dbReference type="SAM" id="MobiDB-lite"/>
    </source>
</evidence>
<dbReference type="PANTHER" id="PTHR48432">
    <property type="entry name" value="S5 DRBM DOMAIN-CONTAINING PROTEIN"/>
    <property type="match status" value="1"/>
</dbReference>
<dbReference type="InterPro" id="IPR000851">
    <property type="entry name" value="Ribosomal_uS5"/>
</dbReference>
<dbReference type="GO" id="GO:0003723">
    <property type="term" value="F:RNA binding"/>
    <property type="evidence" value="ECO:0007669"/>
    <property type="project" value="UniProtKB-KW"/>
</dbReference>
<dbReference type="STRING" id="1257118.L8H443"/>
<feature type="region of interest" description="Disordered" evidence="3">
    <location>
        <begin position="73"/>
        <end position="168"/>
    </location>
</feature>
<dbReference type="Pfam" id="PF00333">
    <property type="entry name" value="Ribosomal_S5"/>
    <property type="match status" value="1"/>
</dbReference>
<dbReference type="InterPro" id="IPR013810">
    <property type="entry name" value="Ribosomal_uS5_N"/>
</dbReference>
<keyword evidence="2" id="KW-0687">Ribonucleoprotein</keyword>
<dbReference type="SUPFAM" id="SSF54768">
    <property type="entry name" value="dsRNA-binding domain-like"/>
    <property type="match status" value="1"/>
</dbReference>
<dbReference type="KEGG" id="acan:ACA1_263860"/>
<feature type="domain" description="S5 DRBM" evidence="4">
    <location>
        <begin position="257"/>
        <end position="320"/>
    </location>
</feature>
<evidence type="ECO:0000313" key="5">
    <source>
        <dbReference type="EMBL" id="ELR19216.1"/>
    </source>
</evidence>
<evidence type="ECO:0000313" key="6">
    <source>
        <dbReference type="Proteomes" id="UP000011083"/>
    </source>
</evidence>
<dbReference type="AlphaFoldDB" id="L8H443"/>
<evidence type="ECO:0000256" key="1">
    <source>
        <dbReference type="ARBA" id="ARBA00022884"/>
    </source>
</evidence>
<keyword evidence="1" id="KW-0694">RNA-binding</keyword>
<reference evidence="5 6" key="1">
    <citation type="journal article" date="2013" name="Genome Biol.">
        <title>Genome of Acanthamoeba castellanii highlights extensive lateral gene transfer and early evolution of tyrosine kinase signaling.</title>
        <authorList>
            <person name="Clarke M."/>
            <person name="Lohan A.J."/>
            <person name="Liu B."/>
            <person name="Lagkouvardos I."/>
            <person name="Roy S."/>
            <person name="Zafar N."/>
            <person name="Bertelli C."/>
            <person name="Schilde C."/>
            <person name="Kianianmomeni A."/>
            <person name="Burglin T.R."/>
            <person name="Frech C."/>
            <person name="Turcotte B."/>
            <person name="Kopec K.O."/>
            <person name="Synnott J.M."/>
            <person name="Choo C."/>
            <person name="Paponov I."/>
            <person name="Finkler A."/>
            <person name="Soon Heng Tan C."/>
            <person name="Hutchins A.P."/>
            <person name="Weinmeier T."/>
            <person name="Rattei T."/>
            <person name="Chu J.S."/>
            <person name="Gimenez G."/>
            <person name="Irimia M."/>
            <person name="Rigden D.J."/>
            <person name="Fitzpatrick D.A."/>
            <person name="Lorenzo-Morales J."/>
            <person name="Bateman A."/>
            <person name="Chiu C.H."/>
            <person name="Tang P."/>
            <person name="Hegemann P."/>
            <person name="Fromm H."/>
            <person name="Raoult D."/>
            <person name="Greub G."/>
            <person name="Miranda-Saavedra D."/>
            <person name="Chen N."/>
            <person name="Nash P."/>
            <person name="Ginger M.L."/>
            <person name="Horn M."/>
            <person name="Schaap P."/>
            <person name="Caler L."/>
            <person name="Loftus B."/>
        </authorList>
    </citation>
    <scope>NUCLEOTIDE SEQUENCE [LARGE SCALE GENOMIC DNA]</scope>
    <source>
        <strain evidence="5 6">Neff</strain>
    </source>
</reference>
<dbReference type="Gene3D" id="3.30.230.10">
    <property type="match status" value="1"/>
</dbReference>
<dbReference type="GO" id="GO:0005840">
    <property type="term" value="C:ribosome"/>
    <property type="evidence" value="ECO:0007669"/>
    <property type="project" value="UniProtKB-KW"/>
</dbReference>
<protein>
    <submittedName>
        <fullName evidence="5">Ribosomal protein s5, nterminal subfamily protein</fullName>
    </submittedName>
</protein>
<dbReference type="PANTHER" id="PTHR48432:SF1">
    <property type="entry name" value="S5 DRBM DOMAIN-CONTAINING PROTEIN"/>
    <property type="match status" value="1"/>
</dbReference>
<dbReference type="VEuPathDB" id="AmoebaDB:ACA1_263860"/>
<feature type="compositionally biased region" description="Acidic residues" evidence="3">
    <location>
        <begin position="124"/>
        <end position="136"/>
    </location>
</feature>
<dbReference type="GO" id="GO:0006412">
    <property type="term" value="P:translation"/>
    <property type="evidence" value="ECO:0007669"/>
    <property type="project" value="InterPro"/>
</dbReference>
<accession>L8H443</accession>
<dbReference type="GO" id="GO:1990904">
    <property type="term" value="C:ribonucleoprotein complex"/>
    <property type="evidence" value="ECO:0007669"/>
    <property type="project" value="UniProtKB-UniRule"/>
</dbReference>
<evidence type="ECO:0000256" key="2">
    <source>
        <dbReference type="PROSITE-ProRule" id="PRU00268"/>
    </source>
</evidence>
<organism evidence="5 6">
    <name type="scientific">Acanthamoeba castellanii (strain ATCC 30010 / Neff)</name>
    <dbReference type="NCBI Taxonomy" id="1257118"/>
    <lineage>
        <taxon>Eukaryota</taxon>
        <taxon>Amoebozoa</taxon>
        <taxon>Discosea</taxon>
        <taxon>Longamoebia</taxon>
        <taxon>Centramoebida</taxon>
        <taxon>Acanthamoebidae</taxon>
        <taxon>Acanthamoeba</taxon>
    </lineage>
</organism>
<feature type="compositionally biased region" description="Basic and acidic residues" evidence="3">
    <location>
        <begin position="111"/>
        <end position="121"/>
    </location>
</feature>
<gene>
    <name evidence="5" type="ORF">ACA1_263860</name>
</gene>
<dbReference type="EMBL" id="KB007933">
    <property type="protein sequence ID" value="ELR19216.1"/>
    <property type="molecule type" value="Genomic_DNA"/>
</dbReference>
<dbReference type="InterPro" id="IPR014721">
    <property type="entry name" value="Ribsml_uS5_D2-typ_fold_subgr"/>
</dbReference>
<sequence length="426" mass="48023">MRRISLLGPSAESSRIVPPHAASTEGRSLLYRRAEQTTAAKKGGLVGDAAAASTIQTHTATWVDEDEALSLDPRDYAFDQDDSQDQWERLAGVSDNPLMGDRSGAPRGHGRAKERLAKKFPIEYADEDEEDEDEDNLPGLGGGRRQSAAQQQQQGQEGEEEREDLTPLELRHRAKEEEKEKKWTQIINPLKDDLEAQISAGKHVPLWHPHVDEYDGDGYDDYARTLQGAWEDDSPFHRDYEYNEKEFKNHFAFSVSGNQHILNVGRHTKTTKAGRVFSYSATVIDGNGNGRAGWGYGKGPTLSDAVLAAQKDCEKNSFYIDRYKGHCITESIRFSYKKCSVELFALPEGRVHPTSSQVMQLVFNAFGLKYVAGKWLGSTNKTKRIKTLFMALQQVEHPDYLSEKLGMKLFKPRKVPRKNGRVWTYD</sequence>
<dbReference type="Proteomes" id="UP000011083">
    <property type="component" value="Unassembled WGS sequence"/>
</dbReference>
<feature type="region of interest" description="Disordered" evidence="3">
    <location>
        <begin position="1"/>
        <end position="29"/>
    </location>
</feature>
<dbReference type="OrthoDB" id="309483at2759"/>
<dbReference type="GO" id="GO:0003735">
    <property type="term" value="F:structural constituent of ribosome"/>
    <property type="evidence" value="ECO:0007669"/>
    <property type="project" value="UniProtKB-UniRule"/>
</dbReference>
<dbReference type="Gene3D" id="3.30.160.20">
    <property type="match status" value="1"/>
</dbReference>
<name>L8H443_ACACF</name>
<dbReference type="RefSeq" id="XP_004341301.1">
    <property type="nucleotide sequence ID" value="XM_004341253.1"/>
</dbReference>
<proteinExistence type="predicted"/>
<dbReference type="GeneID" id="14919989"/>